<reference evidence="3" key="1">
    <citation type="submission" date="2021-02" db="EMBL/GenBank/DDBJ databases">
        <title>First Annotated Genome of the Yellow-green Alga Tribonema minus.</title>
        <authorList>
            <person name="Mahan K.M."/>
        </authorList>
    </citation>
    <scope>NUCLEOTIDE SEQUENCE</scope>
    <source>
        <strain evidence="3">UTEX B ZZ1240</strain>
    </source>
</reference>
<organism evidence="3 4">
    <name type="scientific">Tribonema minus</name>
    <dbReference type="NCBI Taxonomy" id="303371"/>
    <lineage>
        <taxon>Eukaryota</taxon>
        <taxon>Sar</taxon>
        <taxon>Stramenopiles</taxon>
        <taxon>Ochrophyta</taxon>
        <taxon>PX clade</taxon>
        <taxon>Xanthophyceae</taxon>
        <taxon>Tribonematales</taxon>
        <taxon>Tribonemataceae</taxon>
        <taxon>Tribonema</taxon>
    </lineage>
</organism>
<dbReference type="EMBL" id="JAFCMP010000457">
    <property type="protein sequence ID" value="KAG5179530.1"/>
    <property type="molecule type" value="Genomic_DNA"/>
</dbReference>
<evidence type="ECO:0000256" key="2">
    <source>
        <dbReference type="SAM" id="MobiDB-lite"/>
    </source>
</evidence>
<dbReference type="AlphaFoldDB" id="A0A836CAU2"/>
<sequence>MTAVIKNRLQEGQLRAQRKKRKTRAEILAAMDIRELQMERLAMARMGFLDKAKEVENVIERERVTMLKEREEREQSILSQKLSSLGKYHHAKAMGHRRRLVALESRLTRELQQFLGKCAKELSDTKDKHRREYEALIEETAQRAYGGVSSCQCRKRYLCRHNKTASYNTRKPTRDVISLRQNAERLRATGRIEEAEEFDRQAQAIDDKADKDWRTRVEQSIVSSAWSGGKSRLEQLVERQQHQLRSVEETHEAKLELVKKQQEIQRRNLKSTFEAERKKVIMYCRRAALKRMTRDIKEEADEDRRIMAQKSDGMKNLSRNMVKAPDDSDSDEDSEGQAIDWIAPTTSGTTNSEAIAKYEDLKTGKIYTELEEMKRRGIKVEGAVATYTVVEATIGEKTSGSRLNDAFRIARENNQQQQQQPGLGTISEGQQQPYAAAPSGFGVLVMAWGNTAPGHSQHHQQQSGATAPMSAVQQQQQQQQRTAYQQQQQQRRVADSETESDDDGEDEEEDEEDEEEDD</sequence>
<comment type="caution">
    <text evidence="3">The sequence shown here is derived from an EMBL/GenBank/DDBJ whole genome shotgun (WGS) entry which is preliminary data.</text>
</comment>
<proteinExistence type="predicted"/>
<protein>
    <submittedName>
        <fullName evidence="3">Uncharacterized protein</fullName>
    </submittedName>
</protein>
<gene>
    <name evidence="3" type="ORF">JKP88DRAFT_280231</name>
</gene>
<accession>A0A836CAU2</accession>
<name>A0A836CAU2_9STRA</name>
<evidence type="ECO:0000313" key="3">
    <source>
        <dbReference type="EMBL" id="KAG5179530.1"/>
    </source>
</evidence>
<feature type="compositionally biased region" description="Low complexity" evidence="2">
    <location>
        <begin position="473"/>
        <end position="491"/>
    </location>
</feature>
<feature type="compositionally biased region" description="Acidic residues" evidence="2">
    <location>
        <begin position="496"/>
        <end position="518"/>
    </location>
</feature>
<dbReference type="OrthoDB" id="10463443at2759"/>
<feature type="region of interest" description="Disordered" evidence="2">
    <location>
        <begin position="450"/>
        <end position="518"/>
    </location>
</feature>
<evidence type="ECO:0000256" key="1">
    <source>
        <dbReference type="SAM" id="Coils"/>
    </source>
</evidence>
<feature type="coiled-coil region" evidence="1">
    <location>
        <begin position="230"/>
        <end position="279"/>
    </location>
</feature>
<dbReference type="Proteomes" id="UP000664859">
    <property type="component" value="Unassembled WGS sequence"/>
</dbReference>
<keyword evidence="4" id="KW-1185">Reference proteome</keyword>
<evidence type="ECO:0000313" key="4">
    <source>
        <dbReference type="Proteomes" id="UP000664859"/>
    </source>
</evidence>
<keyword evidence="1" id="KW-0175">Coiled coil</keyword>